<organism evidence="4 5">
    <name type="scientific">Streptomyces kunmingensis</name>
    <dbReference type="NCBI Taxonomy" id="68225"/>
    <lineage>
        <taxon>Bacteria</taxon>
        <taxon>Bacillati</taxon>
        <taxon>Actinomycetota</taxon>
        <taxon>Actinomycetes</taxon>
        <taxon>Kitasatosporales</taxon>
        <taxon>Streptomycetaceae</taxon>
        <taxon>Streptomyces</taxon>
    </lineage>
</organism>
<dbReference type="Gene3D" id="3.40.710.10">
    <property type="entry name" value="DD-peptidase/beta-lactamase superfamily"/>
    <property type="match status" value="1"/>
</dbReference>
<keyword evidence="1" id="KW-0812">Transmembrane</keyword>
<accession>A0ABU6CGC6</accession>
<dbReference type="RefSeq" id="WP_324770588.1">
    <property type="nucleotide sequence ID" value="NZ_BAAATS010000006.1"/>
</dbReference>
<reference evidence="4 5" key="1">
    <citation type="submission" date="2022-10" db="EMBL/GenBank/DDBJ databases">
        <authorList>
            <person name="Xie J."/>
            <person name="Shen N."/>
        </authorList>
    </citation>
    <scope>NUCLEOTIDE SEQUENCE [LARGE SCALE GENOMIC DNA]</scope>
    <source>
        <strain evidence="4 5">DSM 41681</strain>
    </source>
</reference>
<evidence type="ECO:0000256" key="2">
    <source>
        <dbReference type="SAM" id="SignalP"/>
    </source>
</evidence>
<proteinExistence type="predicted"/>
<keyword evidence="1" id="KW-0472">Membrane</keyword>
<dbReference type="InterPro" id="IPR001967">
    <property type="entry name" value="Peptidase_S11_N"/>
</dbReference>
<feature type="signal peptide" evidence="2">
    <location>
        <begin position="1"/>
        <end position="43"/>
    </location>
</feature>
<feature type="chain" id="PRO_5046158788" evidence="2">
    <location>
        <begin position="44"/>
        <end position="377"/>
    </location>
</feature>
<keyword evidence="5" id="KW-1185">Reference proteome</keyword>
<keyword evidence="1" id="KW-1133">Transmembrane helix</keyword>
<feature type="domain" description="Peptidase S11 D-alanyl-D-alanine carboxypeptidase A N-terminal" evidence="3">
    <location>
        <begin position="52"/>
        <end position="284"/>
    </location>
</feature>
<dbReference type="GO" id="GO:0016787">
    <property type="term" value="F:hydrolase activity"/>
    <property type="evidence" value="ECO:0007669"/>
    <property type="project" value="UniProtKB-KW"/>
</dbReference>
<dbReference type="InterPro" id="IPR012338">
    <property type="entry name" value="Beta-lactam/transpept-like"/>
</dbReference>
<feature type="transmembrane region" description="Helical" evidence="1">
    <location>
        <begin position="349"/>
        <end position="367"/>
    </location>
</feature>
<protein>
    <submittedName>
        <fullName evidence="4">Serine hydrolase</fullName>
    </submittedName>
</protein>
<dbReference type="Pfam" id="PF00768">
    <property type="entry name" value="Peptidase_S11"/>
    <property type="match status" value="1"/>
</dbReference>
<evidence type="ECO:0000313" key="5">
    <source>
        <dbReference type="Proteomes" id="UP001352223"/>
    </source>
</evidence>
<dbReference type="PANTHER" id="PTHR21581:SF33">
    <property type="entry name" value="D-ALANYL-D-ALANINE CARBOXYPEPTIDASE DACB"/>
    <property type="match status" value="1"/>
</dbReference>
<keyword evidence="4" id="KW-0378">Hydrolase</keyword>
<dbReference type="SUPFAM" id="SSF56601">
    <property type="entry name" value="beta-lactamase/transpeptidase-like"/>
    <property type="match status" value="1"/>
</dbReference>
<dbReference type="Proteomes" id="UP001352223">
    <property type="component" value="Unassembled WGS sequence"/>
</dbReference>
<dbReference type="PANTHER" id="PTHR21581">
    <property type="entry name" value="D-ALANYL-D-ALANINE CARBOXYPEPTIDASE"/>
    <property type="match status" value="1"/>
</dbReference>
<dbReference type="EMBL" id="JAOZYB010000191">
    <property type="protein sequence ID" value="MEB3962945.1"/>
    <property type="molecule type" value="Genomic_DNA"/>
</dbReference>
<comment type="caution">
    <text evidence="4">The sequence shown here is derived from an EMBL/GenBank/DDBJ whole genome shotgun (WGS) entry which is preliminary data.</text>
</comment>
<gene>
    <name evidence="4" type="ORF">OKJ48_22220</name>
</gene>
<keyword evidence="2" id="KW-0732">Signal</keyword>
<evidence type="ECO:0000313" key="4">
    <source>
        <dbReference type="EMBL" id="MEB3962945.1"/>
    </source>
</evidence>
<evidence type="ECO:0000259" key="3">
    <source>
        <dbReference type="Pfam" id="PF00768"/>
    </source>
</evidence>
<evidence type="ECO:0000256" key="1">
    <source>
        <dbReference type="SAM" id="Phobius"/>
    </source>
</evidence>
<name>A0ABU6CGC6_9ACTN</name>
<sequence>MAKFFGFCPGRTRTPVALATSGFVTSGLCAAVAVGAVAGPARASAPAPAPPAAPSLSALSWEVMDAGSGQVLAAKAPHRRLPPASTLKTLFAVALLPKLRQDLVHKATTADLAGVAQGSSLVGVDEGSRYTVADLWRGVFLSSGNDAVHTLARMNGGPARTLAQMQATAERIGARDTQVRSPDGFDTPGQFSSAHDLALMAREGLKNSDFRRYMGTKWARFPAAGGPKAFGIQNTNRLLVGSHGVRPYSGLIGVKNGYTSQAGSTLVTAATRKGRTILVTVMNPQKESFNAVYEESRALLDWGFAAAPPRVVHNAGPQHSVVRHKLTAAAAAPAAPTGTSDAGPGLTRHLGAAAALLVLSFVPLLIGRRLRGRRSLR</sequence>